<evidence type="ECO:0000313" key="1">
    <source>
        <dbReference type="EMBL" id="TVT41384.1"/>
    </source>
</evidence>
<gene>
    <name evidence="1" type="ORF">FNT36_08005</name>
</gene>
<comment type="caution">
    <text evidence="1">The sequence shown here is derived from an EMBL/GenBank/DDBJ whole genome shotgun (WGS) entry which is preliminary data.</text>
</comment>
<accession>A0A558BXY5</accession>
<sequence>MRYLFPIVLVVTAVALSFYAYLGGLRTPTVALETTTAPTLLAGQVYAGKVQGQRFGELFREAKTTQENGRLGTGVALANIYYNNPETAHDTIQAFIGLAVADTARPLPAGWRYRMVPAGQRIMRAQIKGVSFLLAPDKLYPAATEAIKAQKLTQRGNFYLERFGADEISEMWIGVK</sequence>
<name>A0A558BXY5_9BACT</name>
<protein>
    <recommendedName>
        <fullName evidence="3">AraC family transcriptional regulator</fullName>
    </recommendedName>
</protein>
<evidence type="ECO:0008006" key="3">
    <source>
        <dbReference type="Google" id="ProtNLM"/>
    </source>
</evidence>
<dbReference type="Proteomes" id="UP000317624">
    <property type="component" value="Unassembled WGS sequence"/>
</dbReference>
<dbReference type="EMBL" id="VMRJ01000002">
    <property type="protein sequence ID" value="TVT41384.1"/>
    <property type="molecule type" value="Genomic_DNA"/>
</dbReference>
<dbReference type="AlphaFoldDB" id="A0A558BXY5"/>
<reference evidence="1 2" key="1">
    <citation type="submission" date="2019-07" db="EMBL/GenBank/DDBJ databases">
        <title>Hymenobacter sp. straun FUR1 Genome sequencing and assembly.</title>
        <authorList>
            <person name="Chhetri G."/>
        </authorList>
    </citation>
    <scope>NUCLEOTIDE SEQUENCE [LARGE SCALE GENOMIC DNA]</scope>
    <source>
        <strain evidence="1 2">Fur1</strain>
    </source>
</reference>
<keyword evidence="2" id="KW-1185">Reference proteome</keyword>
<evidence type="ECO:0000313" key="2">
    <source>
        <dbReference type="Proteomes" id="UP000317624"/>
    </source>
</evidence>
<dbReference type="OrthoDB" id="850851at2"/>
<proteinExistence type="predicted"/>
<dbReference type="RefSeq" id="WP_144846219.1">
    <property type="nucleotide sequence ID" value="NZ_VMRJ01000002.1"/>
</dbReference>
<organism evidence="1 2">
    <name type="scientific">Hymenobacter setariae</name>
    <dbReference type="NCBI Taxonomy" id="2594794"/>
    <lineage>
        <taxon>Bacteria</taxon>
        <taxon>Pseudomonadati</taxon>
        <taxon>Bacteroidota</taxon>
        <taxon>Cytophagia</taxon>
        <taxon>Cytophagales</taxon>
        <taxon>Hymenobacteraceae</taxon>
        <taxon>Hymenobacter</taxon>
    </lineage>
</organism>